<feature type="domain" description="HTH tetR-type" evidence="3">
    <location>
        <begin position="12"/>
        <end position="72"/>
    </location>
</feature>
<dbReference type="Pfam" id="PF17925">
    <property type="entry name" value="TetR_C_20"/>
    <property type="match status" value="1"/>
</dbReference>
<proteinExistence type="predicted"/>
<dbReference type="Pfam" id="PF00440">
    <property type="entry name" value="TetR_N"/>
    <property type="match status" value="1"/>
</dbReference>
<keyword evidence="1 2" id="KW-0238">DNA-binding</keyword>
<dbReference type="InterPro" id="IPR009057">
    <property type="entry name" value="Homeodomain-like_sf"/>
</dbReference>
<reference evidence="4 5" key="1">
    <citation type="journal article" date="2019" name="Emerg. Microbes Infect.">
        <title>Comprehensive subspecies identification of 175 nontuberculous mycobacteria species based on 7547 genomic profiles.</title>
        <authorList>
            <person name="Matsumoto Y."/>
            <person name="Kinjo T."/>
            <person name="Motooka D."/>
            <person name="Nabeya D."/>
            <person name="Jung N."/>
            <person name="Uechi K."/>
            <person name="Horii T."/>
            <person name="Iida T."/>
            <person name="Fujita J."/>
            <person name="Nakamura S."/>
        </authorList>
    </citation>
    <scope>NUCLEOTIDE SEQUENCE [LARGE SCALE GENOMIC DNA]</scope>
    <source>
        <strain evidence="4 5">JCM 6376</strain>
    </source>
</reference>
<dbReference type="PROSITE" id="PS50977">
    <property type="entry name" value="HTH_TETR_2"/>
    <property type="match status" value="1"/>
</dbReference>
<evidence type="ECO:0000256" key="1">
    <source>
        <dbReference type="ARBA" id="ARBA00023125"/>
    </source>
</evidence>
<dbReference type="PANTHER" id="PTHR30055">
    <property type="entry name" value="HTH-TYPE TRANSCRIPTIONAL REGULATOR RUTR"/>
    <property type="match status" value="1"/>
</dbReference>
<name>A0AAD1HJU6_9MYCO</name>
<organism evidence="4 5">
    <name type="scientific">Mycolicibacterium aichiense</name>
    <dbReference type="NCBI Taxonomy" id="1799"/>
    <lineage>
        <taxon>Bacteria</taxon>
        <taxon>Bacillati</taxon>
        <taxon>Actinomycetota</taxon>
        <taxon>Actinomycetes</taxon>
        <taxon>Mycobacteriales</taxon>
        <taxon>Mycobacteriaceae</taxon>
        <taxon>Mycolicibacterium</taxon>
    </lineage>
</organism>
<dbReference type="GO" id="GO:0003700">
    <property type="term" value="F:DNA-binding transcription factor activity"/>
    <property type="evidence" value="ECO:0007669"/>
    <property type="project" value="TreeGrafter"/>
</dbReference>
<evidence type="ECO:0000259" key="3">
    <source>
        <dbReference type="PROSITE" id="PS50977"/>
    </source>
</evidence>
<keyword evidence="5" id="KW-1185">Reference proteome</keyword>
<dbReference type="InterPro" id="IPR041642">
    <property type="entry name" value="KstR_C"/>
</dbReference>
<dbReference type="InterPro" id="IPR001647">
    <property type="entry name" value="HTH_TetR"/>
</dbReference>
<accession>A0AAD1HJU6</accession>
<sequence length="197" mass="22417">MDKAEKTTGTAVDSRDRIIDIVVDILETEGYDAVQLREVARRSRTSLTTIYKRYPTRDHLILAALESWMDEHRYAGLSQQHHDPAESVYDGMMRVLGTIFEPWERHPEMLKAYYRSRTATGRELLLHRGLDNVVPAAMEVLDGVDEDFVADLDTVLATVIFGLSGRFAAGEIAITDILPTIERTVRWFTTGYEASRR</sequence>
<dbReference type="PANTHER" id="PTHR30055:SF242">
    <property type="entry name" value="HTH-TYPE TRANSCRIPTIONAL REPRESSOR KSTR"/>
    <property type="match status" value="1"/>
</dbReference>
<dbReference type="InterPro" id="IPR050109">
    <property type="entry name" value="HTH-type_TetR-like_transc_reg"/>
</dbReference>
<evidence type="ECO:0000313" key="4">
    <source>
        <dbReference type="EMBL" id="BBX06697.1"/>
    </source>
</evidence>
<dbReference type="EMBL" id="AP022561">
    <property type="protein sequence ID" value="BBX06697.1"/>
    <property type="molecule type" value="Genomic_DNA"/>
</dbReference>
<dbReference type="KEGG" id="maic:MAIC_15000"/>
<feature type="DNA-binding region" description="H-T-H motif" evidence="2">
    <location>
        <begin position="35"/>
        <end position="54"/>
    </location>
</feature>
<dbReference type="Proteomes" id="UP000467327">
    <property type="component" value="Chromosome"/>
</dbReference>
<evidence type="ECO:0000313" key="5">
    <source>
        <dbReference type="Proteomes" id="UP000467327"/>
    </source>
</evidence>
<dbReference type="GO" id="GO:0000976">
    <property type="term" value="F:transcription cis-regulatory region binding"/>
    <property type="evidence" value="ECO:0007669"/>
    <property type="project" value="TreeGrafter"/>
</dbReference>
<protein>
    <submittedName>
        <fullName evidence="4">TetR family transcriptional regulator</fullName>
    </submittedName>
</protein>
<gene>
    <name evidence="4" type="ORF">MAIC_15000</name>
</gene>
<dbReference type="AlphaFoldDB" id="A0AAD1HJU6"/>
<dbReference type="RefSeq" id="WP_115316548.1">
    <property type="nucleotide sequence ID" value="NZ_AP022561.1"/>
</dbReference>
<evidence type="ECO:0000256" key="2">
    <source>
        <dbReference type="PROSITE-ProRule" id="PRU00335"/>
    </source>
</evidence>
<dbReference type="SUPFAM" id="SSF46689">
    <property type="entry name" value="Homeodomain-like"/>
    <property type="match status" value="1"/>
</dbReference>
<dbReference type="Gene3D" id="1.10.357.10">
    <property type="entry name" value="Tetracycline Repressor, domain 2"/>
    <property type="match status" value="1"/>
</dbReference>